<dbReference type="PANTHER" id="PTHR12962">
    <property type="entry name" value="CALCIUM-REGULATED HEAT STABLE PROTEIN CRHSP-24-RELATED"/>
    <property type="match status" value="1"/>
</dbReference>
<dbReference type="InterPro" id="IPR010718">
    <property type="entry name" value="DUF1294"/>
</dbReference>
<feature type="domain" description="CSD" evidence="3">
    <location>
        <begin position="8"/>
        <end position="73"/>
    </location>
</feature>
<proteinExistence type="predicted"/>
<evidence type="ECO:0000259" key="3">
    <source>
        <dbReference type="PROSITE" id="PS51857"/>
    </source>
</evidence>
<dbReference type="PROSITE" id="PS51857">
    <property type="entry name" value="CSD_2"/>
    <property type="match status" value="1"/>
</dbReference>
<dbReference type="PANTHER" id="PTHR12962:SF1">
    <property type="entry name" value="COLD SHOCK DOMAIN-CONTAINING PROTEIN CG9705"/>
    <property type="match status" value="1"/>
</dbReference>
<keyword evidence="2" id="KW-0812">Transmembrane</keyword>
<dbReference type="InterPro" id="IPR052069">
    <property type="entry name" value="Ca-reg_mRNA-binding_domain"/>
</dbReference>
<gene>
    <name evidence="4" type="ORF">FHX53_000183</name>
</gene>
<keyword evidence="2" id="KW-0472">Membrane</keyword>
<feature type="transmembrane region" description="Helical" evidence="2">
    <location>
        <begin position="127"/>
        <end position="145"/>
    </location>
</feature>
<dbReference type="AlphaFoldDB" id="A0A839E1Q5"/>
<organism evidence="4 5">
    <name type="scientific">Microcella alkalica</name>
    <dbReference type="NCBI Taxonomy" id="355930"/>
    <lineage>
        <taxon>Bacteria</taxon>
        <taxon>Bacillati</taxon>
        <taxon>Actinomycetota</taxon>
        <taxon>Actinomycetes</taxon>
        <taxon>Micrococcales</taxon>
        <taxon>Microbacteriaceae</taxon>
        <taxon>Microcella</taxon>
    </lineage>
</organism>
<dbReference type="Pfam" id="PF00313">
    <property type="entry name" value="CSD"/>
    <property type="match status" value="1"/>
</dbReference>
<dbReference type="RefSeq" id="WP_182489341.1">
    <property type="nucleotide sequence ID" value="NZ_BAAAOV010000003.1"/>
</dbReference>
<evidence type="ECO:0000313" key="4">
    <source>
        <dbReference type="EMBL" id="MBA8846619.1"/>
    </source>
</evidence>
<dbReference type="InterPro" id="IPR012340">
    <property type="entry name" value="NA-bd_OB-fold"/>
</dbReference>
<dbReference type="Pfam" id="PF06961">
    <property type="entry name" value="DUF1294"/>
    <property type="match status" value="1"/>
</dbReference>
<keyword evidence="5" id="KW-1185">Reference proteome</keyword>
<sequence length="225" mass="24072">MTPPSTARHSGVLTRWNDDRGFGFIRRDVLGPKVFVHVSAFGPLERRPANGDRVHFVIEVDATGRAQAVDAGIEGVARAVAMPRSDGLARGRQRGAASAARVFVDVLSVGTLVTVLALGLLVWEMPAWVVALYGGLSLASALLYWSDKRNAATGGWRTPESTLHLVAFAGGWPGAIVAQNIWRHKTVKPGFRAVFWSIVALNLLALAVLVVPLDGVPLLDLPAPF</sequence>
<feature type="transmembrane region" description="Helical" evidence="2">
    <location>
        <begin position="102"/>
        <end position="121"/>
    </location>
</feature>
<evidence type="ECO:0000256" key="2">
    <source>
        <dbReference type="SAM" id="Phobius"/>
    </source>
</evidence>
<evidence type="ECO:0000256" key="1">
    <source>
        <dbReference type="ARBA" id="ARBA00022553"/>
    </source>
</evidence>
<keyword evidence="2" id="KW-1133">Transmembrane helix</keyword>
<dbReference type="InterPro" id="IPR011129">
    <property type="entry name" value="CSD"/>
</dbReference>
<dbReference type="GO" id="GO:0005737">
    <property type="term" value="C:cytoplasm"/>
    <property type="evidence" value="ECO:0007669"/>
    <property type="project" value="TreeGrafter"/>
</dbReference>
<comment type="caution">
    <text evidence="4">The sequence shown here is derived from an EMBL/GenBank/DDBJ whole genome shotgun (WGS) entry which is preliminary data.</text>
</comment>
<dbReference type="EMBL" id="JACGWX010000001">
    <property type="protein sequence ID" value="MBA8846619.1"/>
    <property type="molecule type" value="Genomic_DNA"/>
</dbReference>
<dbReference type="Proteomes" id="UP000585905">
    <property type="component" value="Unassembled WGS sequence"/>
</dbReference>
<accession>A0A839E1Q5</accession>
<dbReference type="CDD" id="cd04458">
    <property type="entry name" value="CSP_CDS"/>
    <property type="match status" value="1"/>
</dbReference>
<reference evidence="4 5" key="1">
    <citation type="submission" date="2020-07" db="EMBL/GenBank/DDBJ databases">
        <title>Sequencing the genomes of 1000 actinobacteria strains.</title>
        <authorList>
            <person name="Klenk H.-P."/>
        </authorList>
    </citation>
    <scope>NUCLEOTIDE SEQUENCE [LARGE SCALE GENOMIC DNA]</scope>
    <source>
        <strain evidence="4 5">DSM 19663</strain>
    </source>
</reference>
<dbReference type="InterPro" id="IPR002059">
    <property type="entry name" value="CSP_DNA-bd"/>
</dbReference>
<keyword evidence="1" id="KW-0597">Phosphoprotein</keyword>
<dbReference type="Gene3D" id="2.40.50.140">
    <property type="entry name" value="Nucleic acid-binding proteins"/>
    <property type="match status" value="1"/>
</dbReference>
<dbReference type="GO" id="GO:0003730">
    <property type="term" value="F:mRNA 3'-UTR binding"/>
    <property type="evidence" value="ECO:0007669"/>
    <property type="project" value="TreeGrafter"/>
</dbReference>
<dbReference type="GO" id="GO:0043488">
    <property type="term" value="P:regulation of mRNA stability"/>
    <property type="evidence" value="ECO:0007669"/>
    <property type="project" value="TreeGrafter"/>
</dbReference>
<name>A0A839E1Q5_9MICO</name>
<dbReference type="SMART" id="SM00357">
    <property type="entry name" value="CSP"/>
    <property type="match status" value="1"/>
</dbReference>
<protein>
    <submittedName>
        <fullName evidence="4">Uncharacterized membrane protein YsdA (DUF1294 family)/cold shock CspA family protein</fullName>
    </submittedName>
</protein>
<dbReference type="SUPFAM" id="SSF50249">
    <property type="entry name" value="Nucleic acid-binding proteins"/>
    <property type="match status" value="1"/>
</dbReference>
<feature type="transmembrane region" description="Helical" evidence="2">
    <location>
        <begin position="193"/>
        <end position="213"/>
    </location>
</feature>
<evidence type="ECO:0000313" key="5">
    <source>
        <dbReference type="Proteomes" id="UP000585905"/>
    </source>
</evidence>